<organism evidence="1">
    <name type="scientific">Sipha flava</name>
    <name type="common">yellow sugarcane aphid</name>
    <dbReference type="NCBI Taxonomy" id="143950"/>
    <lineage>
        <taxon>Eukaryota</taxon>
        <taxon>Metazoa</taxon>
        <taxon>Ecdysozoa</taxon>
        <taxon>Arthropoda</taxon>
        <taxon>Hexapoda</taxon>
        <taxon>Insecta</taxon>
        <taxon>Pterygota</taxon>
        <taxon>Neoptera</taxon>
        <taxon>Paraneoptera</taxon>
        <taxon>Hemiptera</taxon>
        <taxon>Sternorrhyncha</taxon>
        <taxon>Aphidomorpha</taxon>
        <taxon>Aphidoidea</taxon>
        <taxon>Aphididae</taxon>
        <taxon>Sipha</taxon>
    </lineage>
</organism>
<dbReference type="EMBL" id="GGMS01010845">
    <property type="protein sequence ID" value="MBY80048.1"/>
    <property type="molecule type" value="Transcribed_RNA"/>
</dbReference>
<dbReference type="AlphaFoldDB" id="A0A2S2QQQ2"/>
<evidence type="ECO:0000313" key="1">
    <source>
        <dbReference type="EMBL" id="MBY80048.1"/>
    </source>
</evidence>
<protein>
    <submittedName>
        <fullName evidence="1">Uncharacterized protein</fullName>
    </submittedName>
</protein>
<sequence>MVPSRQWMSVATKGLVINVPSGGGREGCAISDNISTLSGRRYTGASTFPGRPRIWRSGVQCRWEGRVMYVLFIQMLHETRIFMYPGGKCIQYTCVQGTFSPWRQQCQNNGVILFGWCNKSRSGSPLFYIFSLTCESLMLDRR</sequence>
<accession>A0A2S2QQQ2</accession>
<gene>
    <name evidence="1" type="ORF">g.26514</name>
</gene>
<name>A0A2S2QQQ2_9HEMI</name>
<reference evidence="1" key="1">
    <citation type="submission" date="2018-04" db="EMBL/GenBank/DDBJ databases">
        <title>Transcriptome assembly of Sipha flava.</title>
        <authorList>
            <person name="Scully E.D."/>
            <person name="Geib S.M."/>
            <person name="Palmer N.A."/>
            <person name="Koch K."/>
            <person name="Bradshaw J."/>
            <person name="Heng-Moss T."/>
            <person name="Sarath G."/>
        </authorList>
    </citation>
    <scope>NUCLEOTIDE SEQUENCE</scope>
</reference>
<proteinExistence type="predicted"/>